<keyword evidence="3" id="KW-1185">Reference proteome</keyword>
<sequence length="463" mass="51769">MTSRLPSRTATTSASIWQDLPEADFRRDILALEKLTNAVPLESCVFSPHDWTPPASDYRSTRLSLIEEQRLADDTAYIAAVGEGAQSVAAATVQEPKDPPTAKASIVITVASMDAVDTPSQNFLRSIFSSLSPVTVESREEVIEHLAASIARHHRHRLLNRLRSARWVKPAYLARTHKKPLHADLPALVRRVNLVFGRRERKQRRDVEAHLETLSTVLTAFEEPPTTDAAEDARRLALVRACYHFCTSSAVADYYGRLRDLTPTSQVQACLKTLHQTEKIAAYYRIPCSLVDLALAQPSLFTKVELNFLIPYEPTPLEEAFQPWASAAHVHAEISLAVHHDTAPTENSQLWQRPRCVGASKYLCYLCYLFVKHHGAYFPSATHGACYDQWTVPDLADFPEALRHRYAGVLRAMNGDVRAACVNATRRPEPMTSRENLLDMLGKSTDDKTAEDTQSKDIGLEHP</sequence>
<gene>
    <name evidence="2" type="ORF">F5X68DRAFT_175492</name>
</gene>
<comment type="caution">
    <text evidence="2">The sequence shown here is derived from an EMBL/GenBank/DDBJ whole genome shotgun (WGS) entry which is preliminary data.</text>
</comment>
<dbReference type="Pfam" id="PF14441">
    <property type="entry name" value="OTT_1508_deam"/>
    <property type="match status" value="1"/>
</dbReference>
<feature type="region of interest" description="Disordered" evidence="1">
    <location>
        <begin position="441"/>
        <end position="463"/>
    </location>
</feature>
<evidence type="ECO:0000256" key="1">
    <source>
        <dbReference type="SAM" id="MobiDB-lite"/>
    </source>
</evidence>
<name>A0A9P9A690_9PEZI</name>
<dbReference type="InterPro" id="IPR027796">
    <property type="entry name" value="OTT_1508_deam-like"/>
</dbReference>
<proteinExistence type="predicted"/>
<dbReference type="AlphaFoldDB" id="A0A9P9A690"/>
<protein>
    <submittedName>
        <fullName evidence="2">Uncharacterized protein</fullName>
    </submittedName>
</protein>
<feature type="compositionally biased region" description="Basic and acidic residues" evidence="1">
    <location>
        <begin position="444"/>
        <end position="463"/>
    </location>
</feature>
<evidence type="ECO:0000313" key="2">
    <source>
        <dbReference type="EMBL" id="KAH6670928.1"/>
    </source>
</evidence>
<reference evidence="2" key="1">
    <citation type="journal article" date="2021" name="Nat. Commun.">
        <title>Genetic determinants of endophytism in the Arabidopsis root mycobiome.</title>
        <authorList>
            <person name="Mesny F."/>
            <person name="Miyauchi S."/>
            <person name="Thiergart T."/>
            <person name="Pickel B."/>
            <person name="Atanasova L."/>
            <person name="Karlsson M."/>
            <person name="Huettel B."/>
            <person name="Barry K.W."/>
            <person name="Haridas S."/>
            <person name="Chen C."/>
            <person name="Bauer D."/>
            <person name="Andreopoulos W."/>
            <person name="Pangilinan J."/>
            <person name="LaButti K."/>
            <person name="Riley R."/>
            <person name="Lipzen A."/>
            <person name="Clum A."/>
            <person name="Drula E."/>
            <person name="Henrissat B."/>
            <person name="Kohler A."/>
            <person name="Grigoriev I.V."/>
            <person name="Martin F.M."/>
            <person name="Hacquard S."/>
        </authorList>
    </citation>
    <scope>NUCLEOTIDE SEQUENCE</scope>
    <source>
        <strain evidence="2">MPI-SDFR-AT-0117</strain>
    </source>
</reference>
<dbReference type="OrthoDB" id="4851849at2759"/>
<dbReference type="Proteomes" id="UP000770015">
    <property type="component" value="Unassembled WGS sequence"/>
</dbReference>
<accession>A0A9P9A690</accession>
<dbReference type="EMBL" id="JAGSXJ010000029">
    <property type="protein sequence ID" value="KAH6670928.1"/>
    <property type="molecule type" value="Genomic_DNA"/>
</dbReference>
<evidence type="ECO:0000313" key="3">
    <source>
        <dbReference type="Proteomes" id="UP000770015"/>
    </source>
</evidence>
<organism evidence="2 3">
    <name type="scientific">Plectosphaerella plurivora</name>
    <dbReference type="NCBI Taxonomy" id="936078"/>
    <lineage>
        <taxon>Eukaryota</taxon>
        <taxon>Fungi</taxon>
        <taxon>Dikarya</taxon>
        <taxon>Ascomycota</taxon>
        <taxon>Pezizomycotina</taxon>
        <taxon>Sordariomycetes</taxon>
        <taxon>Hypocreomycetidae</taxon>
        <taxon>Glomerellales</taxon>
        <taxon>Plectosphaerellaceae</taxon>
        <taxon>Plectosphaerella</taxon>
    </lineage>
</organism>